<feature type="domain" description="Acyl-CoA dehydrogenase/oxidase N-terminal" evidence="7">
    <location>
        <begin position="19"/>
        <end position="100"/>
    </location>
</feature>
<evidence type="ECO:0000256" key="1">
    <source>
        <dbReference type="ARBA" id="ARBA00001974"/>
    </source>
</evidence>
<dbReference type="InterPro" id="IPR036250">
    <property type="entry name" value="AcylCo_DH-like_C"/>
</dbReference>
<gene>
    <name evidence="8" type="ORF">RDV89_03785</name>
</gene>
<organism evidence="8 9">
    <name type="scientific">Nocardioides imazamoxiresistens</name>
    <dbReference type="NCBI Taxonomy" id="3231893"/>
    <lineage>
        <taxon>Bacteria</taxon>
        <taxon>Bacillati</taxon>
        <taxon>Actinomycetota</taxon>
        <taxon>Actinomycetes</taxon>
        <taxon>Propionibacteriales</taxon>
        <taxon>Nocardioidaceae</taxon>
        <taxon>Nocardioides</taxon>
    </lineage>
</organism>
<dbReference type="PANTHER" id="PTHR43884:SF20">
    <property type="entry name" value="ACYL-COA DEHYDROGENASE FADE28"/>
    <property type="match status" value="1"/>
</dbReference>
<dbReference type="GO" id="GO:0016491">
    <property type="term" value="F:oxidoreductase activity"/>
    <property type="evidence" value="ECO:0007669"/>
    <property type="project" value="UniProtKB-KW"/>
</dbReference>
<dbReference type="Pfam" id="PF00441">
    <property type="entry name" value="Acyl-CoA_dh_1"/>
    <property type="match status" value="1"/>
</dbReference>
<evidence type="ECO:0000259" key="6">
    <source>
        <dbReference type="Pfam" id="PF00441"/>
    </source>
</evidence>
<evidence type="ECO:0000256" key="4">
    <source>
        <dbReference type="ARBA" id="ARBA00022827"/>
    </source>
</evidence>
<dbReference type="EC" id="1.-.-.-" evidence="8"/>
<evidence type="ECO:0000256" key="5">
    <source>
        <dbReference type="ARBA" id="ARBA00023002"/>
    </source>
</evidence>
<comment type="cofactor">
    <cofactor evidence="1">
        <name>FAD</name>
        <dbReference type="ChEBI" id="CHEBI:57692"/>
    </cofactor>
</comment>
<proteinExistence type="inferred from homology"/>
<dbReference type="InterPro" id="IPR046373">
    <property type="entry name" value="Acyl-CoA_Oxase/DH_mid-dom_sf"/>
</dbReference>
<evidence type="ECO:0000256" key="2">
    <source>
        <dbReference type="ARBA" id="ARBA00009347"/>
    </source>
</evidence>
<dbReference type="EMBL" id="JAVYII010000001">
    <property type="protein sequence ID" value="MDT9592171.1"/>
    <property type="molecule type" value="Genomic_DNA"/>
</dbReference>
<dbReference type="InterPro" id="IPR009100">
    <property type="entry name" value="AcylCoA_DH/oxidase_NM_dom_sf"/>
</dbReference>
<dbReference type="PANTHER" id="PTHR43884">
    <property type="entry name" value="ACYL-COA DEHYDROGENASE"/>
    <property type="match status" value="1"/>
</dbReference>
<sequence length="385" mass="39758">MTQSPTTEATEATEFAFSDDLVELRQMVREFCAEVVPEEVVRAAMESDLGHDPALWRRLGSELGVLGLAVPEELGGDGIGLVAQAVVLEEMGAALVPGPVVGTLALAVPALSVLPHSALAAELLGSALTGTTVLALAAPLGSGTFESDALGASTTRDGEAWTVHGVVDHVPDGAAADVLLVAARTADGAVLLAVDGDAPGLSRTAHSTMDLTRRQARLDLVDVPARLVADVDAAAGACEQAARVGAVLLAAEQVGGAQRMLDRTVEHASTRLQFGQAIGAFQAVKHKCADMFMAVEQARSAAYHGAWALQDGTDDPRLAASLARAVASETYFRVAATAIQLHGGLGFTWEYPAHLYLKRAVSDAAVLGAADDHVEQVARQVIDGA</sequence>
<dbReference type="Proteomes" id="UP001268542">
    <property type="component" value="Unassembled WGS sequence"/>
</dbReference>
<comment type="similarity">
    <text evidence="2">Belongs to the acyl-CoA dehydrogenase family.</text>
</comment>
<protein>
    <submittedName>
        <fullName evidence="8">Acyl-CoA dehydrogenase family protein</fullName>
        <ecNumber evidence="8">1.-.-.-</ecNumber>
    </submittedName>
</protein>
<dbReference type="InterPro" id="IPR037069">
    <property type="entry name" value="AcylCoA_DH/ox_N_sf"/>
</dbReference>
<keyword evidence="5 8" id="KW-0560">Oxidoreductase</keyword>
<comment type="caution">
    <text evidence="8">The sequence shown here is derived from an EMBL/GenBank/DDBJ whole genome shotgun (WGS) entry which is preliminary data.</text>
</comment>
<dbReference type="RefSeq" id="WP_315731418.1">
    <property type="nucleotide sequence ID" value="NZ_JAVYII010000001.1"/>
</dbReference>
<name>A0ABU3PSG7_9ACTN</name>
<dbReference type="InterPro" id="IPR009075">
    <property type="entry name" value="AcylCo_DH/oxidase_C"/>
</dbReference>
<dbReference type="Gene3D" id="2.40.110.10">
    <property type="entry name" value="Butyryl-CoA Dehydrogenase, subunit A, domain 2"/>
    <property type="match status" value="1"/>
</dbReference>
<dbReference type="SUPFAM" id="SSF47203">
    <property type="entry name" value="Acyl-CoA dehydrogenase C-terminal domain-like"/>
    <property type="match status" value="1"/>
</dbReference>
<keyword evidence="4" id="KW-0274">FAD</keyword>
<evidence type="ECO:0000259" key="7">
    <source>
        <dbReference type="Pfam" id="PF02771"/>
    </source>
</evidence>
<feature type="domain" description="Acyl-CoA dehydrogenase/oxidase C-terminal" evidence="6">
    <location>
        <begin position="243"/>
        <end position="381"/>
    </location>
</feature>
<evidence type="ECO:0000313" key="9">
    <source>
        <dbReference type="Proteomes" id="UP001268542"/>
    </source>
</evidence>
<accession>A0ABU3PSG7</accession>
<dbReference type="Pfam" id="PF02771">
    <property type="entry name" value="Acyl-CoA_dh_N"/>
    <property type="match status" value="1"/>
</dbReference>
<keyword evidence="3" id="KW-0285">Flavoprotein</keyword>
<dbReference type="CDD" id="cd00567">
    <property type="entry name" value="ACAD"/>
    <property type="match status" value="1"/>
</dbReference>
<dbReference type="InterPro" id="IPR013786">
    <property type="entry name" value="AcylCoA_DH/ox_N"/>
</dbReference>
<keyword evidence="9" id="KW-1185">Reference proteome</keyword>
<dbReference type="SUPFAM" id="SSF56645">
    <property type="entry name" value="Acyl-CoA dehydrogenase NM domain-like"/>
    <property type="match status" value="1"/>
</dbReference>
<evidence type="ECO:0000313" key="8">
    <source>
        <dbReference type="EMBL" id="MDT9592171.1"/>
    </source>
</evidence>
<evidence type="ECO:0000256" key="3">
    <source>
        <dbReference type="ARBA" id="ARBA00022630"/>
    </source>
</evidence>
<dbReference type="Gene3D" id="1.10.540.10">
    <property type="entry name" value="Acyl-CoA dehydrogenase/oxidase, N-terminal domain"/>
    <property type="match status" value="1"/>
</dbReference>
<dbReference type="Gene3D" id="1.20.140.10">
    <property type="entry name" value="Butyryl-CoA Dehydrogenase, subunit A, domain 3"/>
    <property type="match status" value="1"/>
</dbReference>
<reference evidence="8 9" key="1">
    <citation type="submission" date="2023-08" db="EMBL/GenBank/DDBJ databases">
        <title>Nocardioides seae sp. nov., a bacterium isolated from a soil.</title>
        <authorList>
            <person name="Wang X."/>
        </authorList>
    </citation>
    <scope>NUCLEOTIDE SEQUENCE [LARGE SCALE GENOMIC DNA]</scope>
    <source>
        <strain evidence="8 9">YZH12</strain>
    </source>
</reference>